<evidence type="ECO:0000313" key="2">
    <source>
        <dbReference type="Proteomes" id="UP000324897"/>
    </source>
</evidence>
<keyword evidence="2" id="KW-1185">Reference proteome</keyword>
<accession>A0A5J9TZL1</accession>
<dbReference type="PANTHER" id="PTHR34223:SF51">
    <property type="entry name" value="OS06G0556300 PROTEIN"/>
    <property type="match status" value="1"/>
</dbReference>
<comment type="caution">
    <text evidence="1">The sequence shown here is derived from an EMBL/GenBank/DDBJ whole genome shotgun (WGS) entry which is preliminary data.</text>
</comment>
<protein>
    <recommendedName>
        <fullName evidence="3">F-box domain-containing protein</fullName>
    </recommendedName>
</protein>
<evidence type="ECO:0008006" key="3">
    <source>
        <dbReference type="Google" id="ProtNLM"/>
    </source>
</evidence>
<evidence type="ECO:0000313" key="1">
    <source>
        <dbReference type="EMBL" id="TVU16852.1"/>
    </source>
</evidence>
<name>A0A5J9TZL1_9POAL</name>
<dbReference type="AlphaFoldDB" id="A0A5J9TZL1"/>
<organism evidence="1 2">
    <name type="scientific">Eragrostis curvula</name>
    <name type="common">weeping love grass</name>
    <dbReference type="NCBI Taxonomy" id="38414"/>
    <lineage>
        <taxon>Eukaryota</taxon>
        <taxon>Viridiplantae</taxon>
        <taxon>Streptophyta</taxon>
        <taxon>Embryophyta</taxon>
        <taxon>Tracheophyta</taxon>
        <taxon>Spermatophyta</taxon>
        <taxon>Magnoliopsida</taxon>
        <taxon>Liliopsida</taxon>
        <taxon>Poales</taxon>
        <taxon>Poaceae</taxon>
        <taxon>PACMAD clade</taxon>
        <taxon>Chloridoideae</taxon>
        <taxon>Eragrostideae</taxon>
        <taxon>Eragrostidinae</taxon>
        <taxon>Eragrostis</taxon>
    </lineage>
</organism>
<gene>
    <name evidence="1" type="ORF">EJB05_37009</name>
</gene>
<dbReference type="PANTHER" id="PTHR34223">
    <property type="entry name" value="OS11G0201299 PROTEIN"/>
    <property type="match status" value="1"/>
</dbReference>
<dbReference type="InterPro" id="IPR053197">
    <property type="entry name" value="F-box_SCFL_complex_component"/>
</dbReference>
<dbReference type="EMBL" id="RWGY01000030">
    <property type="protein sequence ID" value="TVU16852.1"/>
    <property type="molecule type" value="Genomic_DNA"/>
</dbReference>
<sequence>MPDRREEDGTPAAAIAGGEDHISALPDDLLHLILSPLPSDQALCEFAQLWIRHVLTVCRVRVLKVWVRTYRRLRLDTTPFASPVLTRLNLRDVSLMFDRWQREGPRLFHPLDFSNCPALKYLTMTSCKIHVSAIVSKTLTWLSVVECHFHSKFRTCVSASCVEWMELSICSGRAPILDNMPNLEAADVRLENDYYDCCENGDDSGDCKDDECRGCLGSSDTSSVLLASLSGATDLELMSDPHQYIFPRDCKSCIIFEKLGTLVLNDWCMRPEFAGLVFFLRYSPVLKKLTLQLEYCEKEQAVVVTDDQYTPTEHFLVSEKLKTVKIKCPEENELVKKLFVILRTYGVPPEHIRIKQNFIPPDVGYENSGSDYDW</sequence>
<dbReference type="Gramene" id="TVU16852">
    <property type="protein sequence ID" value="TVU16852"/>
    <property type="gene ID" value="EJB05_37009"/>
</dbReference>
<dbReference type="Proteomes" id="UP000324897">
    <property type="component" value="Unassembled WGS sequence"/>
</dbReference>
<feature type="non-terminal residue" evidence="1">
    <location>
        <position position="1"/>
    </location>
</feature>
<proteinExistence type="predicted"/>
<reference evidence="1 2" key="1">
    <citation type="journal article" date="2019" name="Sci. Rep.">
        <title>A high-quality genome of Eragrostis curvula grass provides insights into Poaceae evolution and supports new strategies to enhance forage quality.</title>
        <authorList>
            <person name="Carballo J."/>
            <person name="Santos B.A.C.M."/>
            <person name="Zappacosta D."/>
            <person name="Garbus I."/>
            <person name="Selva J.P."/>
            <person name="Gallo C.A."/>
            <person name="Diaz A."/>
            <person name="Albertini E."/>
            <person name="Caccamo M."/>
            <person name="Echenique V."/>
        </authorList>
    </citation>
    <scope>NUCLEOTIDE SEQUENCE [LARGE SCALE GENOMIC DNA]</scope>
    <source>
        <strain evidence="2">cv. Victoria</strain>
        <tissue evidence="1">Leaf</tissue>
    </source>
</reference>
<dbReference type="SUPFAM" id="SSF52047">
    <property type="entry name" value="RNI-like"/>
    <property type="match status" value="1"/>
</dbReference>